<keyword evidence="1 4" id="KW-0489">Methyltransferase</keyword>
<dbReference type="InterPro" id="IPR029063">
    <property type="entry name" value="SAM-dependent_MTases_sf"/>
</dbReference>
<name>A0ABS5PRT0_9FIRM</name>
<accession>A0ABS5PRT0</accession>
<keyword evidence="2" id="KW-0808">Transferase</keyword>
<evidence type="ECO:0000313" key="5">
    <source>
        <dbReference type="Proteomes" id="UP000746471"/>
    </source>
</evidence>
<dbReference type="Gene3D" id="3.40.50.150">
    <property type="entry name" value="Vaccinia Virus protein VP39"/>
    <property type="match status" value="1"/>
</dbReference>
<dbReference type="RefSeq" id="WP_213237722.1">
    <property type="nucleotide sequence ID" value="NZ_JAHBCL010000026.1"/>
</dbReference>
<protein>
    <submittedName>
        <fullName evidence="4">Methyltransferase domain-containing protein</fullName>
    </submittedName>
</protein>
<keyword evidence="5" id="KW-1185">Reference proteome</keyword>
<comment type="caution">
    <text evidence="4">The sequence shown here is derived from an EMBL/GenBank/DDBJ whole genome shotgun (WGS) entry which is preliminary data.</text>
</comment>
<dbReference type="GO" id="GO:0008168">
    <property type="term" value="F:methyltransferase activity"/>
    <property type="evidence" value="ECO:0007669"/>
    <property type="project" value="UniProtKB-KW"/>
</dbReference>
<dbReference type="Pfam" id="PF13649">
    <property type="entry name" value="Methyltransf_25"/>
    <property type="match status" value="1"/>
</dbReference>
<dbReference type="PANTHER" id="PTHR43861">
    <property type="entry name" value="TRANS-ACONITATE 2-METHYLTRANSFERASE-RELATED"/>
    <property type="match status" value="1"/>
</dbReference>
<proteinExistence type="predicted"/>
<dbReference type="PANTHER" id="PTHR43861:SF1">
    <property type="entry name" value="TRANS-ACONITATE 2-METHYLTRANSFERASE"/>
    <property type="match status" value="1"/>
</dbReference>
<evidence type="ECO:0000313" key="4">
    <source>
        <dbReference type="EMBL" id="MBS7527863.1"/>
    </source>
</evidence>
<evidence type="ECO:0000256" key="2">
    <source>
        <dbReference type="ARBA" id="ARBA00022679"/>
    </source>
</evidence>
<dbReference type="EMBL" id="JAHBCL010000026">
    <property type="protein sequence ID" value="MBS7527863.1"/>
    <property type="molecule type" value="Genomic_DNA"/>
</dbReference>
<reference evidence="4 5" key="1">
    <citation type="submission" date="2021-05" db="EMBL/GenBank/DDBJ databases">
        <title>Fusibacter ferrireducens sp. nov., an anaerobic, sulfur- and Fe-reducing bacterium isolated from the mangrove sediment.</title>
        <authorList>
            <person name="Qiu D."/>
        </authorList>
    </citation>
    <scope>NUCLEOTIDE SEQUENCE [LARGE SCALE GENOMIC DNA]</scope>
    <source>
        <strain evidence="4 5">DSM 12116</strain>
    </source>
</reference>
<dbReference type="CDD" id="cd02440">
    <property type="entry name" value="AdoMet_MTases"/>
    <property type="match status" value="1"/>
</dbReference>
<dbReference type="InterPro" id="IPR041698">
    <property type="entry name" value="Methyltransf_25"/>
</dbReference>
<organism evidence="4 5">
    <name type="scientific">Fusibacter paucivorans</name>
    <dbReference type="NCBI Taxonomy" id="76009"/>
    <lineage>
        <taxon>Bacteria</taxon>
        <taxon>Bacillati</taxon>
        <taxon>Bacillota</taxon>
        <taxon>Clostridia</taxon>
        <taxon>Eubacteriales</taxon>
        <taxon>Eubacteriales Family XII. Incertae Sedis</taxon>
        <taxon>Fusibacter</taxon>
    </lineage>
</organism>
<dbReference type="Proteomes" id="UP000746471">
    <property type="component" value="Unassembled WGS sequence"/>
</dbReference>
<evidence type="ECO:0000256" key="1">
    <source>
        <dbReference type="ARBA" id="ARBA00022603"/>
    </source>
</evidence>
<gene>
    <name evidence="4" type="ORF">KHM83_14355</name>
</gene>
<dbReference type="SUPFAM" id="SSF53335">
    <property type="entry name" value="S-adenosyl-L-methionine-dependent methyltransferases"/>
    <property type="match status" value="1"/>
</dbReference>
<dbReference type="GO" id="GO:0032259">
    <property type="term" value="P:methylation"/>
    <property type="evidence" value="ECO:0007669"/>
    <property type="project" value="UniProtKB-KW"/>
</dbReference>
<sequence>MENRSAFMTLMKKHDVDFNQIWRETLALKPGIHADRAFSDEKETAFWETYSEKYDGIPSLYDDAPELLDYLISIVGEGKKLLEFGCGTGKFTIPLSRRSQAITAIDFSQHMLHKLMMKIESERIPNINCCRSKFETFEINDGAPFDSIYAVNANYRIIDMESALKKMNNSVRENVVLIWTMQRHMFDQVLNQFSVKGIERCQEYIYLINLLYSLGIDPQLTIKTVTKSMALESPEASLKALKEICNEHHLPYQDAKKIFESAIIVKEGISYYQRQLQVAFIHFKPTFRFKEAHEDVHEDVQNVSEH</sequence>
<feature type="domain" description="Methyltransferase" evidence="3">
    <location>
        <begin position="82"/>
        <end position="172"/>
    </location>
</feature>
<evidence type="ECO:0000259" key="3">
    <source>
        <dbReference type="Pfam" id="PF13649"/>
    </source>
</evidence>